<dbReference type="InterPro" id="IPR006203">
    <property type="entry name" value="GHMP_knse_ATP-bd_CS"/>
</dbReference>
<name>A0A419SIR9_9BACL</name>
<keyword evidence="10 13" id="KW-0067">ATP-binding</keyword>
<dbReference type="SUPFAM" id="SSF54211">
    <property type="entry name" value="Ribosomal protein S5 domain 2-like"/>
    <property type="match status" value="1"/>
</dbReference>
<dbReference type="Pfam" id="PF00288">
    <property type="entry name" value="GHMP_kinases_N"/>
    <property type="match status" value="1"/>
</dbReference>
<keyword evidence="5 13" id="KW-0028">Amino-acid biosynthesis</keyword>
<dbReference type="GO" id="GO:0005524">
    <property type="term" value="F:ATP binding"/>
    <property type="evidence" value="ECO:0007669"/>
    <property type="project" value="UniProtKB-UniRule"/>
</dbReference>
<dbReference type="InterPro" id="IPR020568">
    <property type="entry name" value="Ribosomal_Su5_D2-typ_SF"/>
</dbReference>
<evidence type="ECO:0000259" key="14">
    <source>
        <dbReference type="Pfam" id="PF00288"/>
    </source>
</evidence>
<comment type="similarity">
    <text evidence="2 13">Belongs to the GHMP kinase family. Homoserine kinase subfamily.</text>
</comment>
<keyword evidence="7 13" id="KW-0791">Threonine biosynthesis</keyword>
<dbReference type="PANTHER" id="PTHR20861">
    <property type="entry name" value="HOMOSERINE/4-DIPHOSPHOCYTIDYL-2-C-METHYL-D-ERYTHRITOL KINASE"/>
    <property type="match status" value="1"/>
</dbReference>
<comment type="function">
    <text evidence="12 13">Catalyzes the ATP-dependent phosphorylation of L-homoserine to L-homoserine phosphate.</text>
</comment>
<evidence type="ECO:0000256" key="6">
    <source>
        <dbReference type="ARBA" id="ARBA00022679"/>
    </source>
</evidence>
<dbReference type="AlphaFoldDB" id="A0A419SIR9"/>
<evidence type="ECO:0000256" key="4">
    <source>
        <dbReference type="ARBA" id="ARBA00017858"/>
    </source>
</evidence>
<feature type="binding site" evidence="13">
    <location>
        <begin position="88"/>
        <end position="98"/>
    </location>
    <ligand>
        <name>ATP</name>
        <dbReference type="ChEBI" id="CHEBI:30616"/>
    </ligand>
</feature>
<dbReference type="Gene3D" id="3.30.70.890">
    <property type="entry name" value="GHMP kinase, C-terminal domain"/>
    <property type="match status" value="1"/>
</dbReference>
<dbReference type="Gene3D" id="3.30.230.10">
    <property type="match status" value="1"/>
</dbReference>
<keyword evidence="9 13" id="KW-0418">Kinase</keyword>
<dbReference type="RefSeq" id="WP_120189141.1">
    <property type="nucleotide sequence ID" value="NZ_MCHY01000008.1"/>
</dbReference>
<comment type="pathway">
    <text evidence="1 13">Amino-acid biosynthesis; L-threonine biosynthesis; L-threonine from L-aspartate: step 4/5.</text>
</comment>
<keyword evidence="8 13" id="KW-0547">Nucleotide-binding</keyword>
<evidence type="ECO:0000256" key="12">
    <source>
        <dbReference type="ARBA" id="ARBA00049954"/>
    </source>
</evidence>
<dbReference type="Pfam" id="PF08544">
    <property type="entry name" value="GHMP_kinases_C"/>
    <property type="match status" value="1"/>
</dbReference>
<comment type="caution">
    <text evidence="16">The sequence shown here is derived from an EMBL/GenBank/DDBJ whole genome shotgun (WGS) entry which is preliminary data.</text>
</comment>
<proteinExistence type="inferred from homology"/>
<feature type="domain" description="GHMP kinase C-terminal" evidence="15">
    <location>
        <begin position="214"/>
        <end position="268"/>
    </location>
</feature>
<evidence type="ECO:0000256" key="9">
    <source>
        <dbReference type="ARBA" id="ARBA00022777"/>
    </source>
</evidence>
<keyword evidence="17" id="KW-1185">Reference proteome</keyword>
<dbReference type="PIRSF" id="PIRSF000676">
    <property type="entry name" value="Homoser_kin"/>
    <property type="match status" value="1"/>
</dbReference>
<dbReference type="UniPathway" id="UPA00050">
    <property type="reaction ID" value="UER00064"/>
</dbReference>
<evidence type="ECO:0000256" key="13">
    <source>
        <dbReference type="HAMAP-Rule" id="MF_00384"/>
    </source>
</evidence>
<keyword evidence="6 13" id="KW-0808">Transferase</keyword>
<evidence type="ECO:0000256" key="7">
    <source>
        <dbReference type="ARBA" id="ARBA00022697"/>
    </source>
</evidence>
<dbReference type="Proteomes" id="UP000284219">
    <property type="component" value="Unassembled WGS sequence"/>
</dbReference>
<evidence type="ECO:0000256" key="5">
    <source>
        <dbReference type="ARBA" id="ARBA00022605"/>
    </source>
</evidence>
<dbReference type="InterPro" id="IPR013750">
    <property type="entry name" value="GHMP_kinase_C_dom"/>
</dbReference>
<dbReference type="EC" id="2.7.1.39" evidence="3 13"/>
<reference evidence="16 17" key="1">
    <citation type="submission" date="2016-08" db="EMBL/GenBank/DDBJ databases">
        <title>Novel Firmicute Genomes.</title>
        <authorList>
            <person name="Poppleton D.I."/>
            <person name="Gribaldo S."/>
        </authorList>
    </citation>
    <scope>NUCLEOTIDE SEQUENCE [LARGE SCALE GENOMIC DNA]</scope>
    <source>
        <strain evidence="16 17">RAOx-1</strain>
    </source>
</reference>
<organism evidence="16 17">
    <name type="scientific">Ammoniphilus oxalaticus</name>
    <dbReference type="NCBI Taxonomy" id="66863"/>
    <lineage>
        <taxon>Bacteria</taxon>
        <taxon>Bacillati</taxon>
        <taxon>Bacillota</taxon>
        <taxon>Bacilli</taxon>
        <taxon>Bacillales</taxon>
        <taxon>Paenibacillaceae</taxon>
        <taxon>Aneurinibacillus group</taxon>
        <taxon>Ammoniphilus</taxon>
    </lineage>
</organism>
<evidence type="ECO:0000256" key="2">
    <source>
        <dbReference type="ARBA" id="ARBA00007370"/>
    </source>
</evidence>
<keyword evidence="13" id="KW-0963">Cytoplasm</keyword>
<dbReference type="OrthoDB" id="9769912at2"/>
<sequence length="308" mass="33385">MRNTVQVTVPASTANLGPGFDTIGMAFQLYTTIRMTVSDRPEVIMHGDQLHELPTDQTNLVYQMAELIFNKITRELPPLRIEMKSDIPLTRGLGSSATAIVGGLVAANFLAGEPLSKEEILSIAAELEGHPDNVGAALFGGIVVAVMEEERVPYLKISPDPQLKALAVIPDFQLSTEKARNVLPQQYSKQDTVFSVGRASLLAAGLASGQYHVLASAMQDKLHQPYRMSLVPGMEELLQGVYEYGALGAALSGAGPTVIALLHGEDDELGKFMQETLLKHEIQSKVLRLLPDRLGARVEVVDTPFETE</sequence>
<feature type="domain" description="GHMP kinase N-terminal" evidence="14">
    <location>
        <begin position="59"/>
        <end position="141"/>
    </location>
</feature>
<accession>A0A419SIR9</accession>
<dbReference type="NCBIfam" id="TIGR00191">
    <property type="entry name" value="thrB"/>
    <property type="match status" value="1"/>
</dbReference>
<comment type="subcellular location">
    <subcellularLocation>
        <location evidence="13">Cytoplasm</location>
    </subcellularLocation>
</comment>
<evidence type="ECO:0000256" key="1">
    <source>
        <dbReference type="ARBA" id="ARBA00005015"/>
    </source>
</evidence>
<dbReference type="SUPFAM" id="SSF55060">
    <property type="entry name" value="GHMP Kinase, C-terminal domain"/>
    <property type="match status" value="1"/>
</dbReference>
<protein>
    <recommendedName>
        <fullName evidence="4 13">Homoserine kinase</fullName>
        <shortName evidence="13">HK</shortName>
        <shortName evidence="13">HSK</shortName>
        <ecNumber evidence="3 13">2.7.1.39</ecNumber>
    </recommendedName>
</protein>
<dbReference type="PROSITE" id="PS00627">
    <property type="entry name" value="GHMP_KINASES_ATP"/>
    <property type="match status" value="1"/>
</dbReference>
<dbReference type="NCBIfam" id="NF002288">
    <property type="entry name" value="PRK01212.1-4"/>
    <property type="match status" value="1"/>
</dbReference>
<gene>
    <name evidence="13" type="primary">thrB</name>
    <name evidence="16" type="ORF">BEP19_05650</name>
</gene>
<dbReference type="InterPro" id="IPR006204">
    <property type="entry name" value="GHMP_kinase_N_dom"/>
</dbReference>
<dbReference type="InterPro" id="IPR036554">
    <property type="entry name" value="GHMP_kinase_C_sf"/>
</dbReference>
<evidence type="ECO:0000256" key="3">
    <source>
        <dbReference type="ARBA" id="ARBA00012078"/>
    </source>
</evidence>
<dbReference type="EMBL" id="MCHY01000008">
    <property type="protein sequence ID" value="RKD23911.1"/>
    <property type="molecule type" value="Genomic_DNA"/>
</dbReference>
<evidence type="ECO:0000259" key="15">
    <source>
        <dbReference type="Pfam" id="PF08544"/>
    </source>
</evidence>
<dbReference type="HAMAP" id="MF_00384">
    <property type="entry name" value="Homoser_kinase"/>
    <property type="match status" value="1"/>
</dbReference>
<dbReference type="GO" id="GO:0004413">
    <property type="term" value="F:homoserine kinase activity"/>
    <property type="evidence" value="ECO:0007669"/>
    <property type="project" value="UniProtKB-UniRule"/>
</dbReference>
<evidence type="ECO:0000313" key="16">
    <source>
        <dbReference type="EMBL" id="RKD23911.1"/>
    </source>
</evidence>
<dbReference type="GO" id="GO:0005737">
    <property type="term" value="C:cytoplasm"/>
    <property type="evidence" value="ECO:0007669"/>
    <property type="project" value="UniProtKB-SubCell"/>
</dbReference>
<dbReference type="InterPro" id="IPR014721">
    <property type="entry name" value="Ribsml_uS5_D2-typ_fold_subgr"/>
</dbReference>
<evidence type="ECO:0000256" key="11">
    <source>
        <dbReference type="ARBA" id="ARBA00049375"/>
    </source>
</evidence>
<evidence type="ECO:0000256" key="8">
    <source>
        <dbReference type="ARBA" id="ARBA00022741"/>
    </source>
</evidence>
<dbReference type="InterPro" id="IPR000870">
    <property type="entry name" value="Homoserine_kinase"/>
</dbReference>
<evidence type="ECO:0000256" key="10">
    <source>
        <dbReference type="ARBA" id="ARBA00022840"/>
    </source>
</evidence>
<dbReference type="PRINTS" id="PR00958">
    <property type="entry name" value="HOMSERKINASE"/>
</dbReference>
<evidence type="ECO:0000313" key="17">
    <source>
        <dbReference type="Proteomes" id="UP000284219"/>
    </source>
</evidence>
<dbReference type="PANTHER" id="PTHR20861:SF1">
    <property type="entry name" value="HOMOSERINE KINASE"/>
    <property type="match status" value="1"/>
</dbReference>
<dbReference type="GO" id="GO:0009088">
    <property type="term" value="P:threonine biosynthetic process"/>
    <property type="evidence" value="ECO:0007669"/>
    <property type="project" value="UniProtKB-UniRule"/>
</dbReference>
<comment type="catalytic activity">
    <reaction evidence="11 13">
        <text>L-homoserine + ATP = O-phospho-L-homoserine + ADP + H(+)</text>
        <dbReference type="Rhea" id="RHEA:13985"/>
        <dbReference type="ChEBI" id="CHEBI:15378"/>
        <dbReference type="ChEBI" id="CHEBI:30616"/>
        <dbReference type="ChEBI" id="CHEBI:57476"/>
        <dbReference type="ChEBI" id="CHEBI:57590"/>
        <dbReference type="ChEBI" id="CHEBI:456216"/>
        <dbReference type="EC" id="2.7.1.39"/>
    </reaction>
</comment>